<dbReference type="OrthoDB" id="10044893at2759"/>
<name>A0A5A7PAF9_STRAF</name>
<feature type="domain" description="F-box" evidence="1">
    <location>
        <begin position="10"/>
        <end position="57"/>
    </location>
</feature>
<protein>
    <submittedName>
        <fullName evidence="2">F-box protein SKIP28</fullName>
    </submittedName>
</protein>
<reference evidence="3" key="1">
    <citation type="journal article" date="2019" name="Curr. Biol.">
        <title>Genome Sequence of Striga asiatica Provides Insight into the Evolution of Plant Parasitism.</title>
        <authorList>
            <person name="Yoshida S."/>
            <person name="Kim S."/>
            <person name="Wafula E.K."/>
            <person name="Tanskanen J."/>
            <person name="Kim Y.M."/>
            <person name="Honaas L."/>
            <person name="Yang Z."/>
            <person name="Spallek T."/>
            <person name="Conn C.E."/>
            <person name="Ichihashi Y."/>
            <person name="Cheong K."/>
            <person name="Cui S."/>
            <person name="Der J.P."/>
            <person name="Gundlach H."/>
            <person name="Jiao Y."/>
            <person name="Hori C."/>
            <person name="Ishida J.K."/>
            <person name="Kasahara H."/>
            <person name="Kiba T."/>
            <person name="Kim M.S."/>
            <person name="Koo N."/>
            <person name="Laohavisit A."/>
            <person name="Lee Y.H."/>
            <person name="Lumba S."/>
            <person name="McCourt P."/>
            <person name="Mortimer J.C."/>
            <person name="Mutuku J.M."/>
            <person name="Nomura T."/>
            <person name="Sasaki-Sekimoto Y."/>
            <person name="Seto Y."/>
            <person name="Wang Y."/>
            <person name="Wakatake T."/>
            <person name="Sakakibara H."/>
            <person name="Demura T."/>
            <person name="Yamaguchi S."/>
            <person name="Yoneyama K."/>
            <person name="Manabe R.I."/>
            <person name="Nelson D.C."/>
            <person name="Schulman A.H."/>
            <person name="Timko M.P."/>
            <person name="dePamphilis C.W."/>
            <person name="Choi D."/>
            <person name="Shirasu K."/>
        </authorList>
    </citation>
    <scope>NUCLEOTIDE SEQUENCE [LARGE SCALE GENOMIC DNA]</scope>
    <source>
        <strain evidence="3">cv. UVA1</strain>
    </source>
</reference>
<dbReference type="GO" id="GO:0005737">
    <property type="term" value="C:cytoplasm"/>
    <property type="evidence" value="ECO:0007669"/>
    <property type="project" value="TreeGrafter"/>
</dbReference>
<dbReference type="InterPro" id="IPR050648">
    <property type="entry name" value="F-box_LRR-repeat"/>
</dbReference>
<proteinExistence type="predicted"/>
<evidence type="ECO:0000259" key="1">
    <source>
        <dbReference type="PROSITE" id="PS50181"/>
    </source>
</evidence>
<evidence type="ECO:0000313" key="3">
    <source>
        <dbReference type="Proteomes" id="UP000325081"/>
    </source>
</evidence>
<comment type="caution">
    <text evidence="2">The sequence shown here is derived from an EMBL/GenBank/DDBJ whole genome shotgun (WGS) entry which is preliminary data.</text>
</comment>
<dbReference type="Proteomes" id="UP000325081">
    <property type="component" value="Unassembled WGS sequence"/>
</dbReference>
<gene>
    <name evidence="2" type="ORF">STAS_05693</name>
</gene>
<dbReference type="CDD" id="cd09917">
    <property type="entry name" value="F-box_SF"/>
    <property type="match status" value="1"/>
</dbReference>
<dbReference type="EMBL" id="BKCP01004283">
    <property type="protein sequence ID" value="GER29799.1"/>
    <property type="molecule type" value="Genomic_DNA"/>
</dbReference>
<dbReference type="SUPFAM" id="SSF81383">
    <property type="entry name" value="F-box domain"/>
    <property type="match status" value="1"/>
</dbReference>
<dbReference type="SUPFAM" id="SSF52047">
    <property type="entry name" value="RNI-like"/>
    <property type="match status" value="1"/>
</dbReference>
<organism evidence="2 3">
    <name type="scientific">Striga asiatica</name>
    <name type="common">Asiatic witchweed</name>
    <name type="synonym">Buchnera asiatica</name>
    <dbReference type="NCBI Taxonomy" id="4170"/>
    <lineage>
        <taxon>Eukaryota</taxon>
        <taxon>Viridiplantae</taxon>
        <taxon>Streptophyta</taxon>
        <taxon>Embryophyta</taxon>
        <taxon>Tracheophyta</taxon>
        <taxon>Spermatophyta</taxon>
        <taxon>Magnoliopsida</taxon>
        <taxon>eudicotyledons</taxon>
        <taxon>Gunneridae</taxon>
        <taxon>Pentapetalae</taxon>
        <taxon>asterids</taxon>
        <taxon>lamiids</taxon>
        <taxon>Lamiales</taxon>
        <taxon>Orobanchaceae</taxon>
        <taxon>Buchnereae</taxon>
        <taxon>Striga</taxon>
    </lineage>
</organism>
<dbReference type="PANTHER" id="PTHR13382:SF16">
    <property type="entry name" value="F-BOX PROTEIN SKIP28"/>
    <property type="match status" value="1"/>
</dbReference>
<accession>A0A5A7PAF9</accession>
<dbReference type="Gene3D" id="3.80.10.10">
    <property type="entry name" value="Ribonuclease Inhibitor"/>
    <property type="match status" value="1"/>
</dbReference>
<dbReference type="PANTHER" id="PTHR13382">
    <property type="entry name" value="MITOCHONDRIAL ATP SYNTHASE COUPLING FACTOR B"/>
    <property type="match status" value="1"/>
</dbReference>
<dbReference type="PROSITE" id="PS50181">
    <property type="entry name" value="FBOX"/>
    <property type="match status" value="1"/>
</dbReference>
<evidence type="ECO:0000313" key="2">
    <source>
        <dbReference type="EMBL" id="GER29799.1"/>
    </source>
</evidence>
<dbReference type="Pfam" id="PF00646">
    <property type="entry name" value="F-box"/>
    <property type="match status" value="1"/>
</dbReference>
<sequence length="304" mass="34294">MEDDKEDKTRLQEGSPPNEAIFFVLAYLPLFELLAMARVCKSLRDAINNDILPWLKLIVGPPLNWRLSDEILTKITSKAEGRLRVLALINCVKITDDGLLRVVAQNPHISKLLVPGCTSLTPEGIIKAVKLISQNNHRLKSLQINGVYGIRKQDLETLSTLIDQTHLHTPMTLLYHKYKSLSTLQLIKSDEPIDVDACPKCNQIGIVYDCPQNLCQRKWHKQVRECKGCENCIIRCVECGVCISSMQGHEEALCSDILCLNCWLRLPKCNFCNKPYCKRHGDERAISVSGSSGFLCDACHFDFD</sequence>
<dbReference type="InterPro" id="IPR036047">
    <property type="entry name" value="F-box-like_dom_sf"/>
</dbReference>
<dbReference type="AlphaFoldDB" id="A0A5A7PAF9"/>
<keyword evidence="3" id="KW-1185">Reference proteome</keyword>
<dbReference type="InterPro" id="IPR001810">
    <property type="entry name" value="F-box_dom"/>
</dbReference>
<dbReference type="InterPro" id="IPR032675">
    <property type="entry name" value="LRR_dom_sf"/>
</dbReference>